<proteinExistence type="predicted"/>
<gene>
    <name evidence="1" type="ORF">E2C01_061908</name>
</gene>
<evidence type="ECO:0000313" key="2">
    <source>
        <dbReference type="Proteomes" id="UP000324222"/>
    </source>
</evidence>
<dbReference type="EMBL" id="VSRR010026672">
    <property type="protein sequence ID" value="MPC67725.1"/>
    <property type="molecule type" value="Genomic_DNA"/>
</dbReference>
<evidence type="ECO:0000313" key="1">
    <source>
        <dbReference type="EMBL" id="MPC67725.1"/>
    </source>
</evidence>
<accession>A0A5B7HDN9</accession>
<keyword evidence="2" id="KW-1185">Reference proteome</keyword>
<dbReference type="Proteomes" id="UP000324222">
    <property type="component" value="Unassembled WGS sequence"/>
</dbReference>
<comment type="caution">
    <text evidence="1">The sequence shown here is derived from an EMBL/GenBank/DDBJ whole genome shotgun (WGS) entry which is preliminary data.</text>
</comment>
<protein>
    <submittedName>
        <fullName evidence="1">Uncharacterized protein</fullName>
    </submittedName>
</protein>
<dbReference type="AlphaFoldDB" id="A0A5B7HDN9"/>
<organism evidence="1 2">
    <name type="scientific">Portunus trituberculatus</name>
    <name type="common">Swimming crab</name>
    <name type="synonym">Neptunus trituberculatus</name>
    <dbReference type="NCBI Taxonomy" id="210409"/>
    <lineage>
        <taxon>Eukaryota</taxon>
        <taxon>Metazoa</taxon>
        <taxon>Ecdysozoa</taxon>
        <taxon>Arthropoda</taxon>
        <taxon>Crustacea</taxon>
        <taxon>Multicrustacea</taxon>
        <taxon>Malacostraca</taxon>
        <taxon>Eumalacostraca</taxon>
        <taxon>Eucarida</taxon>
        <taxon>Decapoda</taxon>
        <taxon>Pleocyemata</taxon>
        <taxon>Brachyura</taxon>
        <taxon>Eubrachyura</taxon>
        <taxon>Portunoidea</taxon>
        <taxon>Portunidae</taxon>
        <taxon>Portuninae</taxon>
        <taxon>Portunus</taxon>
    </lineage>
</organism>
<name>A0A5B7HDN9_PORTR</name>
<reference evidence="1 2" key="1">
    <citation type="submission" date="2019-05" db="EMBL/GenBank/DDBJ databases">
        <title>Another draft genome of Portunus trituberculatus and its Hox gene families provides insights of decapod evolution.</title>
        <authorList>
            <person name="Jeong J.-H."/>
            <person name="Song I."/>
            <person name="Kim S."/>
            <person name="Choi T."/>
            <person name="Kim D."/>
            <person name="Ryu S."/>
            <person name="Kim W."/>
        </authorList>
    </citation>
    <scope>NUCLEOTIDE SEQUENCE [LARGE SCALE GENOMIC DNA]</scope>
    <source>
        <tissue evidence="1">Muscle</tissue>
    </source>
</reference>
<sequence length="144" mass="15721">MLKPLCSSQPVTLALSLRITIPTTTPLPQQGHRTLTLVSPGIIEVVQDGHQDVQYITALQDVKQELLQGGDQEGVRTELPEENKQLLVEVDLLGGVWERVVEEASEATQHEGEVFLAVDATQVVDEEVAGHGGLRGSGKHWKQE</sequence>